<dbReference type="Proteomes" id="UP000887576">
    <property type="component" value="Unplaced"/>
</dbReference>
<sequence length="630" mass="69804">MRLLLLAALLFTIEPSYSIRKGELPKVNKNVETKFRVPIDYQNIAFSCPVITNPDEDGVIVSWSKDGEEISNEWAKYKISENNRELKVESLSTSDEGIYTCHAVNGFGYVDVEFFLEIFDPANDIHFAPHESLSFASKPSAPMWLNKKSVDGPLYLSVGERLELLCPAAGNPLPEITWLKNGQVLDMGEAHHHKSAKLQLDDVNRNDSGTYTCRLENRYGSLQDTFIVIVGGTSSLAMNKLKTSFEMSELGGEAWGGTNKNAPIIDEPQNSTVVKGHSAQFRCHISNLNNAVNPVFRWLKETNLPASATVLTIRNKTFTILDQQANSTVTYNTKRSKVYSNTLFLPSVTEHESGRYICVITSVDGYVGYRTAQLNVILPDSQSPPLHSFVSTIILVIGIGFVLLVASAIAWLRCSTSGPEKSSTQSKSTCSTGSDCYPINFNISTGLTKNTLISSGLQSTVPPPPPPRIPAPEAPTTSLLQKNYLFSVHGTPTGSPLLQQDRRLRAPASATLDRRYRPQPQQMLHRTFAEDEMSRLSSNIYDSGTPLPPPNSVLLSSSSHIYCSTSPKQTRQKRAIDPRTGYGIDDNYLTMNYRDQPVFPTSNSHKKFKLITILWASKNPFRSCQILWAA</sequence>
<name>A0AC34PUW3_9BILA</name>
<proteinExistence type="predicted"/>
<accession>A0AC34PUW3</accession>
<reference evidence="2" key="1">
    <citation type="submission" date="2022-11" db="UniProtKB">
        <authorList>
            <consortium name="WormBaseParasite"/>
        </authorList>
    </citation>
    <scope>IDENTIFICATION</scope>
</reference>
<evidence type="ECO:0000313" key="2">
    <source>
        <dbReference type="WBParaSite" id="JU765_v2.g10177.t2"/>
    </source>
</evidence>
<evidence type="ECO:0000313" key="1">
    <source>
        <dbReference type="Proteomes" id="UP000887576"/>
    </source>
</evidence>
<organism evidence="1 2">
    <name type="scientific">Panagrolaimus sp. JU765</name>
    <dbReference type="NCBI Taxonomy" id="591449"/>
    <lineage>
        <taxon>Eukaryota</taxon>
        <taxon>Metazoa</taxon>
        <taxon>Ecdysozoa</taxon>
        <taxon>Nematoda</taxon>
        <taxon>Chromadorea</taxon>
        <taxon>Rhabditida</taxon>
        <taxon>Tylenchina</taxon>
        <taxon>Panagrolaimomorpha</taxon>
        <taxon>Panagrolaimoidea</taxon>
        <taxon>Panagrolaimidae</taxon>
        <taxon>Panagrolaimus</taxon>
    </lineage>
</organism>
<protein>
    <submittedName>
        <fullName evidence="2">Ig-like domain-containing protein</fullName>
    </submittedName>
</protein>
<dbReference type="WBParaSite" id="JU765_v2.g10177.t2">
    <property type="protein sequence ID" value="JU765_v2.g10177.t2"/>
    <property type="gene ID" value="JU765_v2.g10177"/>
</dbReference>